<keyword evidence="8" id="KW-0460">Magnesium</keyword>
<dbReference type="RefSeq" id="WP_191810565.1">
    <property type="nucleotide sequence ID" value="NZ_JACSQT010000001.1"/>
</dbReference>
<dbReference type="CDD" id="cd16012">
    <property type="entry name" value="ALP"/>
    <property type="match status" value="1"/>
</dbReference>
<evidence type="ECO:0000256" key="3">
    <source>
        <dbReference type="ARBA" id="ARBA00005984"/>
    </source>
</evidence>
<dbReference type="Proteomes" id="UP000657931">
    <property type="component" value="Unassembled WGS sequence"/>
</dbReference>
<dbReference type="Pfam" id="PF00245">
    <property type="entry name" value="Alk_phosphatase"/>
    <property type="match status" value="1"/>
</dbReference>
<dbReference type="EMBL" id="JACSQT010000001">
    <property type="protein sequence ID" value="MBD7935896.1"/>
    <property type="molecule type" value="Genomic_DNA"/>
</dbReference>
<protein>
    <submittedName>
        <fullName evidence="11">Alkaline phosphatase</fullName>
    </submittedName>
</protein>
<evidence type="ECO:0000256" key="9">
    <source>
        <dbReference type="RuleBase" id="RU003946"/>
    </source>
</evidence>
<evidence type="ECO:0000256" key="7">
    <source>
        <dbReference type="ARBA" id="ARBA00022833"/>
    </source>
</evidence>
<dbReference type="PROSITE" id="PS00123">
    <property type="entry name" value="ALKALINE_PHOSPHATASE"/>
    <property type="match status" value="1"/>
</dbReference>
<comment type="cofactor">
    <cofactor evidence="2">
        <name>Zn(2+)</name>
        <dbReference type="ChEBI" id="CHEBI:29105"/>
    </cofactor>
</comment>
<keyword evidence="5" id="KW-0479">Metal-binding</keyword>
<keyword evidence="4" id="KW-0597">Phosphoprotein</keyword>
<keyword evidence="7" id="KW-0862">Zinc</keyword>
<comment type="cofactor">
    <cofactor evidence="1">
        <name>Mg(2+)</name>
        <dbReference type="ChEBI" id="CHEBI:18420"/>
    </cofactor>
</comment>
<comment type="caution">
    <text evidence="11">The sequence shown here is derived from an EMBL/GenBank/DDBJ whole genome shotgun (WGS) entry which is preliminary data.</text>
</comment>
<feature type="chain" id="PRO_5047406163" evidence="10">
    <location>
        <begin position="26"/>
        <end position="449"/>
    </location>
</feature>
<proteinExistence type="inferred from homology"/>
<evidence type="ECO:0000256" key="10">
    <source>
        <dbReference type="SAM" id="SignalP"/>
    </source>
</evidence>
<dbReference type="PRINTS" id="PR00113">
    <property type="entry name" value="ALKPHPHTASE"/>
</dbReference>
<evidence type="ECO:0000313" key="12">
    <source>
        <dbReference type="Proteomes" id="UP000657931"/>
    </source>
</evidence>
<dbReference type="PANTHER" id="PTHR11596:SF5">
    <property type="entry name" value="ALKALINE PHOSPHATASE"/>
    <property type="match status" value="1"/>
</dbReference>
<comment type="similarity">
    <text evidence="3 9">Belongs to the alkaline phosphatase family.</text>
</comment>
<dbReference type="SMART" id="SM00098">
    <property type="entry name" value="alkPPc"/>
    <property type="match status" value="1"/>
</dbReference>
<name>A0ABR8QK59_9BACI</name>
<dbReference type="InterPro" id="IPR017850">
    <property type="entry name" value="Alkaline_phosphatase_core_sf"/>
</dbReference>
<keyword evidence="10" id="KW-0732">Signal</keyword>
<evidence type="ECO:0000313" key="11">
    <source>
        <dbReference type="EMBL" id="MBD7935896.1"/>
    </source>
</evidence>
<dbReference type="Gene3D" id="1.10.60.40">
    <property type="match status" value="1"/>
</dbReference>
<organism evidence="11 12">
    <name type="scientific">Cytobacillus stercorigallinarum</name>
    <dbReference type="NCBI Taxonomy" id="2762240"/>
    <lineage>
        <taxon>Bacteria</taxon>
        <taxon>Bacillati</taxon>
        <taxon>Bacillota</taxon>
        <taxon>Bacilli</taxon>
        <taxon>Bacillales</taxon>
        <taxon>Bacillaceae</taxon>
        <taxon>Cytobacillus</taxon>
    </lineage>
</organism>
<dbReference type="InterPro" id="IPR001952">
    <property type="entry name" value="Alkaline_phosphatase"/>
</dbReference>
<feature type="signal peptide" evidence="10">
    <location>
        <begin position="1"/>
        <end position="25"/>
    </location>
</feature>
<evidence type="ECO:0000256" key="1">
    <source>
        <dbReference type="ARBA" id="ARBA00001946"/>
    </source>
</evidence>
<dbReference type="PANTHER" id="PTHR11596">
    <property type="entry name" value="ALKALINE PHOSPHATASE"/>
    <property type="match status" value="1"/>
</dbReference>
<sequence length="449" mass="49397">MKKLKFLSTLCFSLFLLINTSSVTAEGNKPTNMIYMIGDGMGVGQLEIARELEKGKEGQLFLTSLPFSALVQTYSANRVVTDSAAAGTALATGNKTNNEMIGVTPDGKEVKSILDLFKEQEKKTGIISTNAITDATPAAFTASVLNRWADQTDIAQQQLTLSPDVMLGGGDVFYGPALLEKAKELGYTIVRNRHDLLSNQEGDKLLGLFAPYHLSFKIDRKYTDGNEPSLSEMTKTALQRLDNANGFFLMVEGARIDHAAHSADIASVWRETVEFDEAVKTAVEWAQNRSDTLIVVVADHETMGISATEPLKRKMIKKMQASPEYVLSQTKKGEDGNFITSHLVDNLFKYTGIVLTAEEGEQLNVRLMNARGKVYKKNKAAWELGSFISERYNTGIVNQYIRGMSSAGGHTANPVPLFAYGAGAEHFHGMLDNTDIPKKMAELMDYHWN</sequence>
<keyword evidence="6" id="KW-0378">Hydrolase</keyword>
<dbReference type="SUPFAM" id="SSF53649">
    <property type="entry name" value="Alkaline phosphatase-like"/>
    <property type="match status" value="1"/>
</dbReference>
<dbReference type="Gene3D" id="3.40.720.10">
    <property type="entry name" value="Alkaline Phosphatase, subunit A"/>
    <property type="match status" value="1"/>
</dbReference>
<accession>A0ABR8QK59</accession>
<gene>
    <name evidence="11" type="ORF">H9655_02550</name>
</gene>
<dbReference type="InterPro" id="IPR018299">
    <property type="entry name" value="Alkaline_phosphatase_AS"/>
</dbReference>
<reference evidence="11 12" key="1">
    <citation type="submission" date="2020-08" db="EMBL/GenBank/DDBJ databases">
        <title>A Genomic Blueprint of the Chicken Gut Microbiome.</title>
        <authorList>
            <person name="Gilroy R."/>
            <person name="Ravi A."/>
            <person name="Getino M."/>
            <person name="Pursley I."/>
            <person name="Horton D.L."/>
            <person name="Alikhan N.-F."/>
            <person name="Baker D."/>
            <person name="Gharbi K."/>
            <person name="Hall N."/>
            <person name="Watson M."/>
            <person name="Adriaenssens E.M."/>
            <person name="Foster-Nyarko E."/>
            <person name="Jarju S."/>
            <person name="Secka A."/>
            <person name="Antonio M."/>
            <person name="Oren A."/>
            <person name="Chaudhuri R."/>
            <person name="La Ragione R.M."/>
            <person name="Hildebrand F."/>
            <person name="Pallen M.J."/>
        </authorList>
    </citation>
    <scope>NUCLEOTIDE SEQUENCE [LARGE SCALE GENOMIC DNA]</scope>
    <source>
        <strain evidence="11 12">Sa5YUA1</strain>
    </source>
</reference>
<evidence type="ECO:0000256" key="5">
    <source>
        <dbReference type="ARBA" id="ARBA00022723"/>
    </source>
</evidence>
<evidence type="ECO:0000256" key="2">
    <source>
        <dbReference type="ARBA" id="ARBA00001947"/>
    </source>
</evidence>
<evidence type="ECO:0000256" key="8">
    <source>
        <dbReference type="ARBA" id="ARBA00022842"/>
    </source>
</evidence>
<keyword evidence="12" id="KW-1185">Reference proteome</keyword>
<evidence type="ECO:0000256" key="6">
    <source>
        <dbReference type="ARBA" id="ARBA00022801"/>
    </source>
</evidence>
<evidence type="ECO:0000256" key="4">
    <source>
        <dbReference type="ARBA" id="ARBA00022553"/>
    </source>
</evidence>